<reference evidence="1" key="1">
    <citation type="journal article" date="2014" name="Front. Microbiol.">
        <title>High frequency of phylogenetically diverse reductive dehalogenase-homologous genes in deep subseafloor sedimentary metagenomes.</title>
        <authorList>
            <person name="Kawai M."/>
            <person name="Futagami T."/>
            <person name="Toyoda A."/>
            <person name="Takaki Y."/>
            <person name="Nishi S."/>
            <person name="Hori S."/>
            <person name="Arai W."/>
            <person name="Tsubouchi T."/>
            <person name="Morono Y."/>
            <person name="Uchiyama I."/>
            <person name="Ito T."/>
            <person name="Fujiyama A."/>
            <person name="Inagaki F."/>
            <person name="Takami H."/>
        </authorList>
    </citation>
    <scope>NUCLEOTIDE SEQUENCE</scope>
    <source>
        <strain evidence="1">Expedition CK06-06</strain>
    </source>
</reference>
<evidence type="ECO:0000313" key="1">
    <source>
        <dbReference type="EMBL" id="GAH91909.1"/>
    </source>
</evidence>
<comment type="caution">
    <text evidence="1">The sequence shown here is derived from an EMBL/GenBank/DDBJ whole genome shotgun (WGS) entry which is preliminary data.</text>
</comment>
<dbReference type="EMBL" id="BARV01000027">
    <property type="protein sequence ID" value="GAH91909.1"/>
    <property type="molecule type" value="Genomic_DNA"/>
</dbReference>
<protein>
    <submittedName>
        <fullName evidence="1">Uncharacterized protein</fullName>
    </submittedName>
</protein>
<name>X1KP40_9ZZZZ</name>
<accession>X1KP40</accession>
<sequence length="131" mass="14557">MAKTKRRIKRRYKKGCSRPDVISFCEDGCLITIVKYNGGVSLTGLPGVDVCGDDLPLIDRGIKEAFKRLPWNGLDDLMKIVDFVLDKGLTPGEITFIEKLKAVIVKLCHGKNPLGFKAGSQADSRVVFRFE</sequence>
<dbReference type="AlphaFoldDB" id="X1KP40"/>
<gene>
    <name evidence="1" type="ORF">S06H3_00188</name>
</gene>
<proteinExistence type="predicted"/>
<organism evidence="1">
    <name type="scientific">marine sediment metagenome</name>
    <dbReference type="NCBI Taxonomy" id="412755"/>
    <lineage>
        <taxon>unclassified sequences</taxon>
        <taxon>metagenomes</taxon>
        <taxon>ecological metagenomes</taxon>
    </lineage>
</organism>